<protein>
    <recommendedName>
        <fullName evidence="4">Pentacotripeptide-repeat region of PRORP domain-containing protein</fullName>
    </recommendedName>
</protein>
<feature type="compositionally biased region" description="Basic residues" evidence="1">
    <location>
        <begin position="617"/>
        <end position="631"/>
    </location>
</feature>
<dbReference type="Gene3D" id="1.25.40.10">
    <property type="entry name" value="Tetratricopeptide repeat domain"/>
    <property type="match status" value="1"/>
</dbReference>
<evidence type="ECO:0008006" key="4">
    <source>
        <dbReference type="Google" id="ProtNLM"/>
    </source>
</evidence>
<feature type="region of interest" description="Disordered" evidence="1">
    <location>
        <begin position="289"/>
        <end position="388"/>
    </location>
</feature>
<name>A0A165FQ93_9APHY</name>
<organism evidence="2 3">
    <name type="scientific">Laetiporus sulphureus 93-53</name>
    <dbReference type="NCBI Taxonomy" id="1314785"/>
    <lineage>
        <taxon>Eukaryota</taxon>
        <taxon>Fungi</taxon>
        <taxon>Dikarya</taxon>
        <taxon>Basidiomycota</taxon>
        <taxon>Agaricomycotina</taxon>
        <taxon>Agaricomycetes</taxon>
        <taxon>Polyporales</taxon>
        <taxon>Laetiporus</taxon>
    </lineage>
</organism>
<feature type="region of interest" description="Disordered" evidence="1">
    <location>
        <begin position="606"/>
        <end position="631"/>
    </location>
</feature>
<evidence type="ECO:0000313" key="3">
    <source>
        <dbReference type="Proteomes" id="UP000076871"/>
    </source>
</evidence>
<accession>A0A165FQ93</accession>
<sequence length="631" mass="69603">MFIACDLAAAGMRVRSMEIVNALVQTHSVPPSAVYHANLMSTDFSLIVLTMSVHSALHLGWRSTAGKLMIKALLEGPEDSREIAALAAEVLRMLVDVPDESDSGFSASILVQLMTRYSSYPIPHYLIQAFYAGTQLLNQPHLAEVVYSVSFAPQIAYPPPQGRLLVWFMKHLTKKSKNAHLARQLATHVVEAQIPLPVLDRGRFIGLIASQGFATQARALWERYALVESSNDGNFVVGSAGAMLRVVSLFTSLARRERSARLDNAEEEEKLPDSEVVDMAASMPLEGEDEAFPPREFCWPAQGPRLEPAKSVSTGNKPQSVDPASSADVTRAGAPTVDPAALGEVHGATPSEPIGHDTLDTCPSGAADHPQEHVGAPPSEKVPAPDAASTATVIEDGEADFKEFATRVFKTYYASRRPLIHAHHFELNALARAAFMLGRLEEGLQIFQLMLKRRQVPDLVDVNVVLEMLAQYNPTAAARVLERMVTVGQTMGTLIRGLIETDEDRRNDSRHALKTVQDLVDLLLKAGQIPSPNMGRDCVIAAMRTEDAEAAFWFWDMLMRDKVEWEDEMQTKLRKAIARLVRRHWRAGRVMDVHARMMLVQMRERPIMGRGPGRRVPERRRKAAAGGGKKS</sequence>
<dbReference type="OrthoDB" id="185373at2759"/>
<evidence type="ECO:0000256" key="1">
    <source>
        <dbReference type="SAM" id="MobiDB-lite"/>
    </source>
</evidence>
<feature type="compositionally biased region" description="Polar residues" evidence="1">
    <location>
        <begin position="311"/>
        <end position="323"/>
    </location>
</feature>
<evidence type="ECO:0000313" key="2">
    <source>
        <dbReference type="EMBL" id="KZT09313.1"/>
    </source>
</evidence>
<reference evidence="2 3" key="1">
    <citation type="journal article" date="2016" name="Mol. Biol. Evol.">
        <title>Comparative Genomics of Early-Diverging Mushroom-Forming Fungi Provides Insights into the Origins of Lignocellulose Decay Capabilities.</title>
        <authorList>
            <person name="Nagy L.G."/>
            <person name="Riley R."/>
            <person name="Tritt A."/>
            <person name="Adam C."/>
            <person name="Daum C."/>
            <person name="Floudas D."/>
            <person name="Sun H."/>
            <person name="Yadav J.S."/>
            <person name="Pangilinan J."/>
            <person name="Larsson K.H."/>
            <person name="Matsuura K."/>
            <person name="Barry K."/>
            <person name="Labutti K."/>
            <person name="Kuo R."/>
            <person name="Ohm R.A."/>
            <person name="Bhattacharya S.S."/>
            <person name="Shirouzu T."/>
            <person name="Yoshinaga Y."/>
            <person name="Martin F.M."/>
            <person name="Grigoriev I.V."/>
            <person name="Hibbett D.S."/>
        </authorList>
    </citation>
    <scope>NUCLEOTIDE SEQUENCE [LARGE SCALE GENOMIC DNA]</scope>
    <source>
        <strain evidence="2 3">93-53</strain>
    </source>
</reference>
<dbReference type="RefSeq" id="XP_040767053.1">
    <property type="nucleotide sequence ID" value="XM_040914269.1"/>
</dbReference>
<dbReference type="GeneID" id="63831296"/>
<dbReference type="InParanoid" id="A0A165FQ93"/>
<dbReference type="STRING" id="1314785.A0A165FQ93"/>
<dbReference type="EMBL" id="KV427612">
    <property type="protein sequence ID" value="KZT09313.1"/>
    <property type="molecule type" value="Genomic_DNA"/>
</dbReference>
<dbReference type="Proteomes" id="UP000076871">
    <property type="component" value="Unassembled WGS sequence"/>
</dbReference>
<dbReference type="AlphaFoldDB" id="A0A165FQ93"/>
<keyword evidence="3" id="KW-1185">Reference proteome</keyword>
<gene>
    <name evidence="2" type="ORF">LAESUDRAFT_810921</name>
</gene>
<dbReference type="InterPro" id="IPR011990">
    <property type="entry name" value="TPR-like_helical_dom_sf"/>
</dbReference>
<proteinExistence type="predicted"/>